<evidence type="ECO:0000259" key="2">
    <source>
        <dbReference type="Pfam" id="PF13472"/>
    </source>
</evidence>
<proteinExistence type="predicted"/>
<dbReference type="PANTHER" id="PTHR30383:SF2">
    <property type="entry name" value="CELLULOSE-BINDING PROTEIN"/>
    <property type="match status" value="1"/>
</dbReference>
<gene>
    <name evidence="3" type="ORF">BP5553_07438</name>
</gene>
<name>A0A370TGJ1_9HELO</name>
<dbReference type="PANTHER" id="PTHR30383">
    <property type="entry name" value="THIOESTERASE 1/PROTEASE 1/LYSOPHOSPHOLIPASE L1"/>
    <property type="match status" value="1"/>
</dbReference>
<evidence type="ECO:0000256" key="1">
    <source>
        <dbReference type="SAM" id="SignalP"/>
    </source>
</evidence>
<evidence type="ECO:0000313" key="3">
    <source>
        <dbReference type="EMBL" id="RDL34310.1"/>
    </source>
</evidence>
<dbReference type="InterPro" id="IPR013830">
    <property type="entry name" value="SGNH_hydro"/>
</dbReference>
<dbReference type="InterPro" id="IPR036514">
    <property type="entry name" value="SGNH_hydro_sf"/>
</dbReference>
<sequence>MLIPKALTRLSVAFCLLRVATSQTVLKIMPLGDSITDITCWRAMLWQQLQNAGVKNIDFVGSMVSAATCDGISNYDRNHEGHSGYLAVDIANKNQLVGWLNSAKPDIVMFHLGTNDIGRSKTPAETIAAFTTLLDQMRASKSSIKVIVAQIIPLPWVDSGIRSLNSAIASWATLKNTTSSPIYVVDQYTGFTTSDLQSDQIHPNESGDKKITARWYPTLLKVIQNSQAGKREAVFSA</sequence>
<keyword evidence="1" id="KW-0732">Signal</keyword>
<dbReference type="GO" id="GO:0004622">
    <property type="term" value="F:phosphatidylcholine lysophospholipase activity"/>
    <property type="evidence" value="ECO:0007669"/>
    <property type="project" value="TreeGrafter"/>
</dbReference>
<dbReference type="STRING" id="2656787.A0A370TGJ1"/>
<comment type="caution">
    <text evidence="3">The sequence shown here is derived from an EMBL/GenBank/DDBJ whole genome shotgun (WGS) entry which is preliminary data.</text>
</comment>
<dbReference type="Proteomes" id="UP000254866">
    <property type="component" value="Unassembled WGS sequence"/>
</dbReference>
<protein>
    <recommendedName>
        <fullName evidence="2">SGNH hydrolase-type esterase domain-containing protein</fullName>
    </recommendedName>
</protein>
<dbReference type="Gene3D" id="3.40.50.1110">
    <property type="entry name" value="SGNH hydrolase"/>
    <property type="match status" value="1"/>
</dbReference>
<accession>A0A370TGJ1</accession>
<dbReference type="SUPFAM" id="SSF52266">
    <property type="entry name" value="SGNH hydrolase"/>
    <property type="match status" value="1"/>
</dbReference>
<dbReference type="OrthoDB" id="2119228at2759"/>
<keyword evidence="4" id="KW-1185">Reference proteome</keyword>
<dbReference type="EMBL" id="NPIC01000007">
    <property type="protein sequence ID" value="RDL34310.1"/>
    <property type="molecule type" value="Genomic_DNA"/>
</dbReference>
<dbReference type="RefSeq" id="XP_031867292.1">
    <property type="nucleotide sequence ID" value="XM_032016061.1"/>
</dbReference>
<dbReference type="CDD" id="cd01833">
    <property type="entry name" value="XynB_like"/>
    <property type="match status" value="1"/>
</dbReference>
<feature type="signal peptide" evidence="1">
    <location>
        <begin position="1"/>
        <end position="22"/>
    </location>
</feature>
<feature type="chain" id="PRO_5016910685" description="SGNH hydrolase-type esterase domain-containing protein" evidence="1">
    <location>
        <begin position="23"/>
        <end position="237"/>
    </location>
</feature>
<dbReference type="Pfam" id="PF13472">
    <property type="entry name" value="Lipase_GDSL_2"/>
    <property type="match status" value="1"/>
</dbReference>
<reference evidence="3 4" key="1">
    <citation type="journal article" date="2018" name="IMA Fungus">
        <title>IMA Genome-F 9: Draft genome sequence of Annulohypoxylon stygium, Aspergillus mulundensis, Berkeleyomyces basicola (syn. Thielaviopsis basicola), Ceratocystis smalleyi, two Cercospora beticola strains, Coleophoma cylindrospora, Fusarium fracticaudum, Phialophora cf. hyalina, and Morchella septimelata.</title>
        <authorList>
            <person name="Wingfield B.D."/>
            <person name="Bills G.F."/>
            <person name="Dong Y."/>
            <person name="Huang W."/>
            <person name="Nel W.J."/>
            <person name="Swalarsk-Parry B.S."/>
            <person name="Vaghefi N."/>
            <person name="Wilken P.M."/>
            <person name="An Z."/>
            <person name="de Beer Z.W."/>
            <person name="De Vos L."/>
            <person name="Chen L."/>
            <person name="Duong T.A."/>
            <person name="Gao Y."/>
            <person name="Hammerbacher A."/>
            <person name="Kikkert J.R."/>
            <person name="Li Y."/>
            <person name="Li H."/>
            <person name="Li K."/>
            <person name="Li Q."/>
            <person name="Liu X."/>
            <person name="Ma X."/>
            <person name="Naidoo K."/>
            <person name="Pethybridge S.J."/>
            <person name="Sun J."/>
            <person name="Steenkamp E.T."/>
            <person name="van der Nest M.A."/>
            <person name="van Wyk S."/>
            <person name="Wingfield M.J."/>
            <person name="Xiong C."/>
            <person name="Yue Q."/>
            <person name="Zhang X."/>
        </authorList>
    </citation>
    <scope>NUCLEOTIDE SEQUENCE [LARGE SCALE GENOMIC DNA]</scope>
    <source>
        <strain evidence="3 4">BP 5553</strain>
    </source>
</reference>
<organism evidence="3 4">
    <name type="scientific">Venustampulla echinocandica</name>
    <dbReference type="NCBI Taxonomy" id="2656787"/>
    <lineage>
        <taxon>Eukaryota</taxon>
        <taxon>Fungi</taxon>
        <taxon>Dikarya</taxon>
        <taxon>Ascomycota</taxon>
        <taxon>Pezizomycotina</taxon>
        <taxon>Leotiomycetes</taxon>
        <taxon>Helotiales</taxon>
        <taxon>Pleuroascaceae</taxon>
        <taxon>Venustampulla</taxon>
    </lineage>
</organism>
<feature type="domain" description="SGNH hydrolase-type esterase" evidence="2">
    <location>
        <begin position="31"/>
        <end position="208"/>
    </location>
</feature>
<dbReference type="InterPro" id="IPR051532">
    <property type="entry name" value="Ester_Hydrolysis_Enzymes"/>
</dbReference>
<dbReference type="GeneID" id="43600287"/>
<dbReference type="AlphaFoldDB" id="A0A370TGJ1"/>
<evidence type="ECO:0000313" key="4">
    <source>
        <dbReference type="Proteomes" id="UP000254866"/>
    </source>
</evidence>